<evidence type="ECO:0000256" key="1">
    <source>
        <dbReference type="SAM" id="SignalP"/>
    </source>
</evidence>
<evidence type="ECO:0000313" key="2">
    <source>
        <dbReference type="EMBL" id="KZV90408.1"/>
    </source>
</evidence>
<organism evidence="2 3">
    <name type="scientific">Exidia glandulosa HHB12029</name>
    <dbReference type="NCBI Taxonomy" id="1314781"/>
    <lineage>
        <taxon>Eukaryota</taxon>
        <taxon>Fungi</taxon>
        <taxon>Dikarya</taxon>
        <taxon>Basidiomycota</taxon>
        <taxon>Agaricomycotina</taxon>
        <taxon>Agaricomycetes</taxon>
        <taxon>Auriculariales</taxon>
        <taxon>Exidiaceae</taxon>
        <taxon>Exidia</taxon>
    </lineage>
</organism>
<sequence length="109" mass="12122">MFAVRSFLLAFLVALVLAVFAPQSGVNALPSDRYAVLLESRAAPSYYDSKHLESYDVYHARYIALECANYHDTKFFKVCCGPLAKGKALSTRPDICDPATYEDCEEDDA</sequence>
<protein>
    <submittedName>
        <fullName evidence="2">Uncharacterized protein</fullName>
    </submittedName>
</protein>
<feature type="chain" id="PRO_5007858182" evidence="1">
    <location>
        <begin position="19"/>
        <end position="109"/>
    </location>
</feature>
<dbReference type="STRING" id="1314781.A0A165GEP4"/>
<dbReference type="Proteomes" id="UP000077266">
    <property type="component" value="Unassembled WGS sequence"/>
</dbReference>
<keyword evidence="3" id="KW-1185">Reference proteome</keyword>
<name>A0A165GEP4_EXIGL</name>
<reference evidence="2 3" key="1">
    <citation type="journal article" date="2016" name="Mol. Biol. Evol.">
        <title>Comparative Genomics of Early-Diverging Mushroom-Forming Fungi Provides Insights into the Origins of Lignocellulose Decay Capabilities.</title>
        <authorList>
            <person name="Nagy L.G."/>
            <person name="Riley R."/>
            <person name="Tritt A."/>
            <person name="Adam C."/>
            <person name="Daum C."/>
            <person name="Floudas D."/>
            <person name="Sun H."/>
            <person name="Yadav J.S."/>
            <person name="Pangilinan J."/>
            <person name="Larsson K.H."/>
            <person name="Matsuura K."/>
            <person name="Barry K."/>
            <person name="Labutti K."/>
            <person name="Kuo R."/>
            <person name="Ohm R.A."/>
            <person name="Bhattacharya S.S."/>
            <person name="Shirouzu T."/>
            <person name="Yoshinaga Y."/>
            <person name="Martin F.M."/>
            <person name="Grigoriev I.V."/>
            <person name="Hibbett D.S."/>
        </authorList>
    </citation>
    <scope>NUCLEOTIDE SEQUENCE [LARGE SCALE GENOMIC DNA]</scope>
    <source>
        <strain evidence="2 3">HHB12029</strain>
    </source>
</reference>
<dbReference type="AlphaFoldDB" id="A0A165GEP4"/>
<accession>A0A165GEP4</accession>
<dbReference type="EMBL" id="KV426049">
    <property type="protein sequence ID" value="KZV90408.1"/>
    <property type="molecule type" value="Genomic_DNA"/>
</dbReference>
<feature type="signal peptide" evidence="1">
    <location>
        <begin position="1"/>
        <end position="18"/>
    </location>
</feature>
<evidence type="ECO:0000313" key="3">
    <source>
        <dbReference type="Proteomes" id="UP000077266"/>
    </source>
</evidence>
<gene>
    <name evidence="2" type="ORF">EXIGLDRAFT_837810</name>
</gene>
<dbReference type="OrthoDB" id="406505at2759"/>
<dbReference type="InParanoid" id="A0A165GEP4"/>
<proteinExistence type="predicted"/>
<keyword evidence="1" id="KW-0732">Signal</keyword>